<dbReference type="GO" id="GO:0006508">
    <property type="term" value="P:proteolysis"/>
    <property type="evidence" value="ECO:0007669"/>
    <property type="project" value="UniProtKB-KW"/>
</dbReference>
<dbReference type="GO" id="GO:0005737">
    <property type="term" value="C:cytoplasm"/>
    <property type="evidence" value="ECO:0007669"/>
    <property type="project" value="InterPro"/>
</dbReference>
<evidence type="ECO:0000259" key="6">
    <source>
        <dbReference type="PROSITE" id="PS00631"/>
    </source>
</evidence>
<evidence type="ECO:0000256" key="3">
    <source>
        <dbReference type="ARBA" id="ARBA00022670"/>
    </source>
</evidence>
<keyword evidence="8" id="KW-1185">Reference proteome</keyword>
<dbReference type="PANTHER" id="PTHR11963">
    <property type="entry name" value="LEUCINE AMINOPEPTIDASE-RELATED"/>
    <property type="match status" value="1"/>
</dbReference>
<dbReference type="PROSITE" id="PS00631">
    <property type="entry name" value="CYTOSOL_AP"/>
    <property type="match status" value="1"/>
</dbReference>
<dbReference type="Gene3D" id="3.40.630.10">
    <property type="entry name" value="Zn peptidases"/>
    <property type="match status" value="1"/>
</dbReference>
<evidence type="ECO:0000256" key="1">
    <source>
        <dbReference type="ARBA" id="ARBA00009528"/>
    </source>
</evidence>
<dbReference type="Proteomes" id="UP000184268">
    <property type="component" value="Unassembled WGS sequence"/>
</dbReference>
<dbReference type="PANTHER" id="PTHR11963:SF48">
    <property type="entry name" value="DIPEPTIDASE B, ISOFORM A"/>
    <property type="match status" value="1"/>
</dbReference>
<dbReference type="CDD" id="cd00433">
    <property type="entry name" value="Peptidase_M17"/>
    <property type="match status" value="1"/>
</dbReference>
<keyword evidence="2 7" id="KW-0031">Aminopeptidase</keyword>
<dbReference type="GO" id="GO:0030145">
    <property type="term" value="F:manganese ion binding"/>
    <property type="evidence" value="ECO:0007669"/>
    <property type="project" value="InterPro"/>
</dbReference>
<dbReference type="SUPFAM" id="SSF53187">
    <property type="entry name" value="Zn-dependent exopeptidases"/>
    <property type="match status" value="1"/>
</dbReference>
<evidence type="ECO:0000313" key="7">
    <source>
        <dbReference type="EMBL" id="SHI11152.1"/>
    </source>
</evidence>
<keyword evidence="5" id="KW-0464">Manganese</keyword>
<evidence type="ECO:0000256" key="2">
    <source>
        <dbReference type="ARBA" id="ARBA00022438"/>
    </source>
</evidence>
<evidence type="ECO:0000256" key="4">
    <source>
        <dbReference type="ARBA" id="ARBA00022801"/>
    </source>
</evidence>
<dbReference type="Pfam" id="PF00883">
    <property type="entry name" value="Peptidase_M17"/>
    <property type="match status" value="1"/>
</dbReference>
<organism evidence="7 8">
    <name type="scientific">Ferrimonas marina</name>
    <dbReference type="NCBI Taxonomy" id="299255"/>
    <lineage>
        <taxon>Bacteria</taxon>
        <taxon>Pseudomonadati</taxon>
        <taxon>Pseudomonadota</taxon>
        <taxon>Gammaproteobacteria</taxon>
        <taxon>Alteromonadales</taxon>
        <taxon>Ferrimonadaceae</taxon>
        <taxon>Ferrimonas</taxon>
    </lineage>
</organism>
<dbReference type="OrthoDB" id="6395216at2"/>
<evidence type="ECO:0000313" key="8">
    <source>
        <dbReference type="Proteomes" id="UP000184268"/>
    </source>
</evidence>
<dbReference type="InterPro" id="IPR011356">
    <property type="entry name" value="Leucine_aapep/pepB"/>
</dbReference>
<feature type="domain" description="Cytosol aminopeptidase" evidence="6">
    <location>
        <begin position="334"/>
        <end position="341"/>
    </location>
</feature>
<evidence type="ECO:0000256" key="5">
    <source>
        <dbReference type="ARBA" id="ARBA00023211"/>
    </source>
</evidence>
<keyword evidence="3" id="KW-0645">Protease</keyword>
<name>A0A1M5YGR5_9GAMM</name>
<dbReference type="STRING" id="299255.SAMN02745129_4222"/>
<protein>
    <submittedName>
        <fullName evidence="7">Leucyl aminopeptidase</fullName>
    </submittedName>
</protein>
<dbReference type="PRINTS" id="PR00481">
    <property type="entry name" value="LAMNOPPTDASE"/>
</dbReference>
<proteinExistence type="inferred from homology"/>
<dbReference type="AlphaFoldDB" id="A0A1M5YGR5"/>
<keyword evidence="4" id="KW-0378">Hydrolase</keyword>
<accession>A0A1M5YGR5</accession>
<dbReference type="RefSeq" id="WP_067660531.1">
    <property type="nucleotide sequence ID" value="NZ_FQXG01000007.1"/>
</dbReference>
<comment type="similarity">
    <text evidence="1">Belongs to the peptidase M17 family.</text>
</comment>
<dbReference type="GO" id="GO:0070006">
    <property type="term" value="F:metalloaminopeptidase activity"/>
    <property type="evidence" value="ECO:0007669"/>
    <property type="project" value="InterPro"/>
</dbReference>
<reference evidence="8" key="1">
    <citation type="submission" date="2016-11" db="EMBL/GenBank/DDBJ databases">
        <authorList>
            <person name="Varghese N."/>
            <person name="Submissions S."/>
        </authorList>
    </citation>
    <scope>NUCLEOTIDE SEQUENCE [LARGE SCALE GENOMIC DNA]</scope>
    <source>
        <strain evidence="8">DSM 16917</strain>
    </source>
</reference>
<gene>
    <name evidence="7" type="ORF">SAMN02745129_4222</name>
</gene>
<dbReference type="EMBL" id="FQXG01000007">
    <property type="protein sequence ID" value="SHI11152.1"/>
    <property type="molecule type" value="Genomic_DNA"/>
</dbReference>
<sequence>MSKILWQGVAGSEALFDQASWDAVIVVSDGFELSAYPEVAQLVRHAASVDQRVGKVAQLLMAPGLAGGRLVLAPTGDLDGDFEDVRRFAEAAEQGVNLAVAAGSRRPLLLVDESHEELRYCEAKAVSMLGLGQGVYRPFDVAGLDITVGVLGLEDSARANALESGRIAARDLCGGDPEQMAPPAFAEYCQQLFEDGPVKVSVIEDRATLEQNYPLLSGVARASYGVARHEPRVVRLEYVGEGVIVRNWFLAGKGVTFDTGGADLKIGGAMAGMSRDKGGAAAVAGLMATLAQLQPKGIRVVAELGLVRNSLGREAIVPDEIITGHAGRRVRIGNTDAEGRLVLADLLSHLRLQAEQVADPVMFSVATLTGHVVRSYGPYSAVVENGVARQQALGGELQAISELWGEPFELSRLRREDFAQVAPRSPSEDLLSSNNGPSVAISRGHQFPMAFLLQASGLDEHQCGSDKPIAYLHLDIAGSAVEKRDPLYGKPTAVPVATLLAQLVDH</sequence>
<dbReference type="InterPro" id="IPR000819">
    <property type="entry name" value="Peptidase_M17_C"/>
</dbReference>